<keyword evidence="4 7" id="KW-0812">Transmembrane</keyword>
<dbReference type="GO" id="GO:0055085">
    <property type="term" value="P:transmembrane transport"/>
    <property type="evidence" value="ECO:0007669"/>
    <property type="project" value="InterPro"/>
</dbReference>
<dbReference type="OrthoDB" id="9804353at2"/>
<comment type="subcellular location">
    <subcellularLocation>
        <location evidence="1 7">Cell membrane</location>
        <topology evidence="1 7">Multi-pass membrane protein</topology>
    </subcellularLocation>
</comment>
<feature type="transmembrane region" description="Helical" evidence="7">
    <location>
        <begin position="96"/>
        <end position="118"/>
    </location>
</feature>
<evidence type="ECO:0000256" key="6">
    <source>
        <dbReference type="ARBA" id="ARBA00023136"/>
    </source>
</evidence>
<dbReference type="PANTHER" id="PTHR30151">
    <property type="entry name" value="ALKANE SULFONATE ABC TRANSPORTER-RELATED, MEMBRANE SUBUNIT"/>
    <property type="match status" value="1"/>
</dbReference>
<keyword evidence="5 7" id="KW-1133">Transmembrane helix</keyword>
<accession>A0A326U8W1</accession>
<dbReference type="PROSITE" id="PS50928">
    <property type="entry name" value="ABC_TM1"/>
    <property type="match status" value="1"/>
</dbReference>
<evidence type="ECO:0000256" key="1">
    <source>
        <dbReference type="ARBA" id="ARBA00004651"/>
    </source>
</evidence>
<name>A0A326U8W1_THEHA</name>
<comment type="similarity">
    <text evidence="7">Belongs to the binding-protein-dependent transport system permease family.</text>
</comment>
<evidence type="ECO:0000313" key="10">
    <source>
        <dbReference type="Proteomes" id="UP000248806"/>
    </source>
</evidence>
<organism evidence="9 10">
    <name type="scientific">Thermosporothrix hazakensis</name>
    <dbReference type="NCBI Taxonomy" id="644383"/>
    <lineage>
        <taxon>Bacteria</taxon>
        <taxon>Bacillati</taxon>
        <taxon>Chloroflexota</taxon>
        <taxon>Ktedonobacteria</taxon>
        <taxon>Ktedonobacterales</taxon>
        <taxon>Thermosporotrichaceae</taxon>
        <taxon>Thermosporothrix</taxon>
    </lineage>
</organism>
<feature type="transmembrane region" description="Helical" evidence="7">
    <location>
        <begin position="124"/>
        <end position="143"/>
    </location>
</feature>
<feature type="transmembrane region" description="Helical" evidence="7">
    <location>
        <begin position="7"/>
        <end position="26"/>
    </location>
</feature>
<feature type="transmembrane region" description="Helical" evidence="7">
    <location>
        <begin position="220"/>
        <end position="241"/>
    </location>
</feature>
<gene>
    <name evidence="9" type="ORF">EI42_02357</name>
</gene>
<dbReference type="GO" id="GO:0005886">
    <property type="term" value="C:plasma membrane"/>
    <property type="evidence" value="ECO:0007669"/>
    <property type="project" value="UniProtKB-SubCell"/>
</dbReference>
<feature type="domain" description="ABC transmembrane type-1" evidence="8">
    <location>
        <begin position="58"/>
        <end position="238"/>
    </location>
</feature>
<dbReference type="RefSeq" id="WP_111322043.1">
    <property type="nucleotide sequence ID" value="NZ_BIFX01000003.1"/>
</dbReference>
<reference evidence="9 10" key="1">
    <citation type="submission" date="2018-06" db="EMBL/GenBank/DDBJ databases">
        <title>Genomic Encyclopedia of Archaeal and Bacterial Type Strains, Phase II (KMG-II): from individual species to whole genera.</title>
        <authorList>
            <person name="Goeker M."/>
        </authorList>
    </citation>
    <scope>NUCLEOTIDE SEQUENCE [LARGE SCALE GENOMIC DNA]</scope>
    <source>
        <strain evidence="9 10">ATCC BAA-1881</strain>
    </source>
</reference>
<dbReference type="SUPFAM" id="SSF161098">
    <property type="entry name" value="MetI-like"/>
    <property type="match status" value="1"/>
</dbReference>
<evidence type="ECO:0000256" key="2">
    <source>
        <dbReference type="ARBA" id="ARBA00022448"/>
    </source>
</evidence>
<keyword evidence="6 7" id="KW-0472">Membrane</keyword>
<dbReference type="Gene3D" id="1.10.3720.10">
    <property type="entry name" value="MetI-like"/>
    <property type="match status" value="1"/>
</dbReference>
<dbReference type="EMBL" id="QKUF01000006">
    <property type="protein sequence ID" value="PZW31260.1"/>
    <property type="molecule type" value="Genomic_DNA"/>
</dbReference>
<evidence type="ECO:0000256" key="3">
    <source>
        <dbReference type="ARBA" id="ARBA00022475"/>
    </source>
</evidence>
<evidence type="ECO:0000256" key="4">
    <source>
        <dbReference type="ARBA" id="ARBA00022692"/>
    </source>
</evidence>
<keyword evidence="3" id="KW-1003">Cell membrane</keyword>
<dbReference type="Pfam" id="PF00528">
    <property type="entry name" value="BPD_transp_1"/>
    <property type="match status" value="1"/>
</dbReference>
<evidence type="ECO:0000259" key="8">
    <source>
        <dbReference type="PROSITE" id="PS50928"/>
    </source>
</evidence>
<evidence type="ECO:0000313" key="9">
    <source>
        <dbReference type="EMBL" id="PZW31260.1"/>
    </source>
</evidence>
<dbReference type="PANTHER" id="PTHR30151:SF20">
    <property type="entry name" value="ABC TRANSPORTER PERMEASE PROTEIN HI_0355-RELATED"/>
    <property type="match status" value="1"/>
</dbReference>
<dbReference type="InterPro" id="IPR035906">
    <property type="entry name" value="MetI-like_sf"/>
</dbReference>
<feature type="transmembrane region" description="Helical" evidence="7">
    <location>
        <begin position="187"/>
        <end position="208"/>
    </location>
</feature>
<evidence type="ECO:0000256" key="7">
    <source>
        <dbReference type="RuleBase" id="RU363032"/>
    </source>
</evidence>
<evidence type="ECO:0000256" key="5">
    <source>
        <dbReference type="ARBA" id="ARBA00022989"/>
    </source>
</evidence>
<protein>
    <submittedName>
        <fullName evidence="9">ABC-type nitrate/sulfonate/bicarbonate transport system permease component</fullName>
    </submittedName>
</protein>
<sequence>MKRSWISLYGPAMILALVLLLGWQMYTRIGNVNPLVLPAPTEIITTLGKSWDTLFDHTVYTLMETVLGLALATICALVLALIMDLVGVVRRALYPLLILSQTIPIVALAPLLRIWFGFDMGPKILVVILFCFFPITVACIDGLEGTPGDLIKLLRSMKASRWQQLWFVRLPGALPSFFSGLRIAATYAPIAAIFGEIVGAEKGLGIFMQFSLNARATAQVFASIVILSLLSLFLFGFVILLERLALPWYHSTTASNRDGDNVSRKSK</sequence>
<keyword evidence="2 7" id="KW-0813">Transport</keyword>
<dbReference type="AlphaFoldDB" id="A0A326U8W1"/>
<comment type="caution">
    <text evidence="9">The sequence shown here is derived from an EMBL/GenBank/DDBJ whole genome shotgun (WGS) entry which is preliminary data.</text>
</comment>
<dbReference type="Proteomes" id="UP000248806">
    <property type="component" value="Unassembled WGS sequence"/>
</dbReference>
<proteinExistence type="inferred from homology"/>
<keyword evidence="10" id="KW-1185">Reference proteome</keyword>
<dbReference type="CDD" id="cd06261">
    <property type="entry name" value="TM_PBP2"/>
    <property type="match status" value="1"/>
</dbReference>
<dbReference type="InterPro" id="IPR000515">
    <property type="entry name" value="MetI-like"/>
</dbReference>
<feature type="transmembrane region" description="Helical" evidence="7">
    <location>
        <begin position="66"/>
        <end position="89"/>
    </location>
</feature>